<reference evidence="1 2" key="1">
    <citation type="submission" date="2019-07" db="EMBL/GenBank/DDBJ databases">
        <title>Rhodotorula toruloides NBRC10032 genome sequencing.</title>
        <authorList>
            <person name="Shida Y."/>
            <person name="Takaku H."/>
            <person name="Ogasawara W."/>
            <person name="Mori K."/>
        </authorList>
    </citation>
    <scope>NUCLEOTIDE SEQUENCE [LARGE SCALE GENOMIC DNA]</scope>
    <source>
        <strain evidence="1 2">NBRC10032</strain>
    </source>
</reference>
<dbReference type="EMBL" id="BJWK01000012">
    <property type="protein sequence ID" value="GEM10902.1"/>
    <property type="molecule type" value="Genomic_DNA"/>
</dbReference>
<dbReference type="AlphaFoldDB" id="A0A511KKJ7"/>
<evidence type="ECO:0000313" key="2">
    <source>
        <dbReference type="Proteomes" id="UP000321518"/>
    </source>
</evidence>
<proteinExistence type="predicted"/>
<sequence length="553" mass="60900">MYFNVVVVEREMIACPLLDEVEEALSREADGLRLKDGDVQGMLFDEPFVLLDFLLPLISASASARPTSDRAKACLSLVATLSSPKEVVVGVGQKLSELITVEVSAFGDDNSSEDEREAGDVYDSAVQLACLIGLYARALPRIATKRFRQFTEPACEATLSALSYLAAEGAFHHSGTLDAESPATDYLASLVFRQVSSLVSAMERPIGLGEMEPLATEPLRTLFYETAGRLHSFFSLHLAADVAVEMYPHARERFTRAEEPEMRETWLHATVAAASLRDNAPMLLVEATADSEAPLALRLGKFVTALHLIAIFKPRSITDDHMPWPFGSPYEKSLPFLREAIQHSELRLGEDELLFWLWWVVVSRPRRYPWDIMPLEMAFSILEILTPLAAQSPSPVTRFLAYTLLDHLVTSFDDLGPSSSGHLVEGEAAQMALLRVVVVECPFVNMRDAAVGLVKKVVLSKLDSDSESLFLSDALFSSPLGHSILTAFPPSPTSASSPSTIPSMTAGDFVEHHHRGVMERLSLVYVLLKRDTANRVRLLSFPSLLLYPARARG</sequence>
<evidence type="ECO:0000313" key="1">
    <source>
        <dbReference type="EMBL" id="GEM10902.1"/>
    </source>
</evidence>
<dbReference type="Pfam" id="PF08568">
    <property type="entry name" value="Kinetochor_Ybp2"/>
    <property type="match status" value="1"/>
</dbReference>
<comment type="caution">
    <text evidence="1">The sequence shown here is derived from an EMBL/GenBank/DDBJ whole genome shotgun (WGS) entry which is preliminary data.</text>
</comment>
<dbReference type="OrthoDB" id="5396786at2759"/>
<dbReference type="Proteomes" id="UP000321518">
    <property type="component" value="Unassembled WGS sequence"/>
</dbReference>
<accession>A0A511KKJ7</accession>
<name>A0A511KKJ7_RHOTO</name>
<protein>
    <submittedName>
        <fullName evidence="1">Uncharacterized protein</fullName>
    </submittedName>
</protein>
<dbReference type="InterPro" id="IPR013877">
    <property type="entry name" value="YAP-bd/ALF4/Glomulin"/>
</dbReference>
<gene>
    <name evidence="1" type="ORF">Rt10032_c12g4919</name>
</gene>
<organism evidence="1 2">
    <name type="scientific">Rhodotorula toruloides</name>
    <name type="common">Yeast</name>
    <name type="synonym">Rhodosporidium toruloides</name>
    <dbReference type="NCBI Taxonomy" id="5286"/>
    <lineage>
        <taxon>Eukaryota</taxon>
        <taxon>Fungi</taxon>
        <taxon>Dikarya</taxon>
        <taxon>Basidiomycota</taxon>
        <taxon>Pucciniomycotina</taxon>
        <taxon>Microbotryomycetes</taxon>
        <taxon>Sporidiobolales</taxon>
        <taxon>Sporidiobolaceae</taxon>
        <taxon>Rhodotorula</taxon>
    </lineage>
</organism>